<dbReference type="Gene3D" id="3.40.50.12780">
    <property type="entry name" value="N-terminal domain of ligase-like"/>
    <property type="match status" value="1"/>
</dbReference>
<dbReference type="EMBL" id="JAUQUB010000004">
    <property type="protein sequence ID" value="MDO7883231.1"/>
    <property type="molecule type" value="Genomic_DNA"/>
</dbReference>
<dbReference type="InterPro" id="IPR000873">
    <property type="entry name" value="AMP-dep_synth/lig_dom"/>
</dbReference>
<dbReference type="Proteomes" id="UP001241072">
    <property type="component" value="Unassembled WGS sequence"/>
</dbReference>
<proteinExistence type="predicted"/>
<gene>
    <name evidence="2" type="ORF">Q5716_13420</name>
</gene>
<dbReference type="Pfam" id="PF00501">
    <property type="entry name" value="AMP-binding"/>
    <property type="match status" value="1"/>
</dbReference>
<feature type="domain" description="AMP-dependent synthetase/ligase" evidence="1">
    <location>
        <begin position="11"/>
        <end position="374"/>
    </location>
</feature>
<evidence type="ECO:0000259" key="1">
    <source>
        <dbReference type="Pfam" id="PF00501"/>
    </source>
</evidence>
<sequence>MTDLLQAVLAACERTPDAPAMTFRRKTLRYGELRDRVLGVSSSLRTLGLEPGDRVLFSIRPGVEAVTLALAIIHAGGTVVFADPGAGEAMFRARSALAAPRWVAAESLLYAASSGPLRRIARRRGIELPDYAAVVPDARHVYSGRWLPGVPRSSVSLRSLVDRRPGRASALASRQRPEMASAASSSALIIFTSGTTDAPKAVVHSRESLGTGLDDFATAVGFVPGERVLTDQLMVGIPALIAGAHWELPPPGLDPGATPEKYLDLLPRADVLFAVPAALDALLRMLDSHPDRTPELRALVLGGAPVLRPLLERVRERFPRTAVRAVYGMTEILPVAVADGDEKLAFAGEGDFVGRVVPSVAARIADGELVVSGAGLAQYLGRPPHGELRTGDLASLDGDRLVLAGRAKDMFIRGTTNVYPGLYEPVIAGLPGVRAAALAGIPDAIGDDELVLALVLDGTTVESVRDALPGLIDAAVLPDRIVEVDELPTQGRSAKLDRAELARRLS</sequence>
<dbReference type="PANTHER" id="PTHR43767">
    <property type="entry name" value="LONG-CHAIN-FATTY-ACID--COA LIGASE"/>
    <property type="match status" value="1"/>
</dbReference>
<dbReference type="SUPFAM" id="SSF56801">
    <property type="entry name" value="Acetyl-CoA synthetase-like"/>
    <property type="match status" value="1"/>
</dbReference>
<evidence type="ECO:0000313" key="2">
    <source>
        <dbReference type="EMBL" id="MDO7883231.1"/>
    </source>
</evidence>
<reference evidence="2 3" key="1">
    <citation type="submission" date="2023-07" db="EMBL/GenBank/DDBJ databases">
        <title>Protaetiibacter sp. nov WY-16 isolated from soil.</title>
        <authorList>
            <person name="Liu B."/>
            <person name="Wan Y."/>
        </authorList>
    </citation>
    <scope>NUCLEOTIDE SEQUENCE [LARGE SCALE GENOMIC DNA]</scope>
    <source>
        <strain evidence="2 3">WY-16</strain>
    </source>
</reference>
<dbReference type="RefSeq" id="WP_305003661.1">
    <property type="nucleotide sequence ID" value="NZ_JAUQUB010000004.1"/>
</dbReference>
<dbReference type="CDD" id="cd04433">
    <property type="entry name" value="AFD_class_I"/>
    <property type="match status" value="1"/>
</dbReference>
<organism evidence="2 3">
    <name type="scientific">Antiquaquibacter soli</name>
    <dbReference type="NCBI Taxonomy" id="3064523"/>
    <lineage>
        <taxon>Bacteria</taxon>
        <taxon>Bacillati</taxon>
        <taxon>Actinomycetota</taxon>
        <taxon>Actinomycetes</taxon>
        <taxon>Micrococcales</taxon>
        <taxon>Microbacteriaceae</taxon>
        <taxon>Antiquaquibacter</taxon>
    </lineage>
</organism>
<dbReference type="InterPro" id="IPR050237">
    <property type="entry name" value="ATP-dep_AMP-bd_enzyme"/>
</dbReference>
<name>A0ABT9BQA6_9MICO</name>
<dbReference type="PANTHER" id="PTHR43767:SF1">
    <property type="entry name" value="NONRIBOSOMAL PEPTIDE SYNTHASE PES1 (EUROFUNG)-RELATED"/>
    <property type="match status" value="1"/>
</dbReference>
<comment type="caution">
    <text evidence="2">The sequence shown here is derived from an EMBL/GenBank/DDBJ whole genome shotgun (WGS) entry which is preliminary data.</text>
</comment>
<dbReference type="InterPro" id="IPR042099">
    <property type="entry name" value="ANL_N_sf"/>
</dbReference>
<dbReference type="InterPro" id="IPR045851">
    <property type="entry name" value="AMP-bd_C_sf"/>
</dbReference>
<dbReference type="Gene3D" id="3.30.300.30">
    <property type="match status" value="1"/>
</dbReference>
<accession>A0ABT9BQA6</accession>
<evidence type="ECO:0000313" key="3">
    <source>
        <dbReference type="Proteomes" id="UP001241072"/>
    </source>
</evidence>
<keyword evidence="3" id="KW-1185">Reference proteome</keyword>
<protein>
    <submittedName>
        <fullName evidence="2">Class I adenylate-forming enzyme family protein</fullName>
    </submittedName>
</protein>